<dbReference type="GO" id="GO:0004419">
    <property type="term" value="F:hydroxymethylglutaryl-CoA lyase activity"/>
    <property type="evidence" value="ECO:0007669"/>
    <property type="project" value="TreeGrafter"/>
</dbReference>
<gene>
    <name evidence="5" type="ORF">I603_2461</name>
</gene>
<protein>
    <submittedName>
        <fullName evidence="5">3-hydroxy-3-methylglutarate-CoA lyase</fullName>
    </submittedName>
</protein>
<sequence>MVFEQIELVEVGPRDGLQNEPDIIATDTKLALIGRMIDYGARRLEVASFVHPQRVPQMADAEAVIAGLPDRTDCTYIGLVLNKRGVLRALATREGGARGIDQVGCVVVASDTFGQKNQGQTIEQGIAETRAMLRFAREEGMRAQVTISAAFGCPFEGEVKHDTVLAIAEDLAAEAPEEIALADTIGVGTPWEAGELFGKLGALLGGKIPMRAHFHNTRGTGIANAWEAYKAGVRVFDASLGGLGGCPFAPRATGNIATEDLVYMMERSGVATGIDLEAAIAANKWFAGQLGRELPSAVARAA</sequence>
<dbReference type="GO" id="GO:0046951">
    <property type="term" value="P:ketone body biosynthetic process"/>
    <property type="evidence" value="ECO:0007669"/>
    <property type="project" value="TreeGrafter"/>
</dbReference>
<feature type="domain" description="Pyruvate carboxyltransferase" evidence="4">
    <location>
        <begin position="6"/>
        <end position="280"/>
    </location>
</feature>
<dbReference type="CDD" id="cd07938">
    <property type="entry name" value="DRE_TIM_HMGL"/>
    <property type="match status" value="1"/>
</dbReference>
<dbReference type="InterPro" id="IPR000891">
    <property type="entry name" value="PYR_CT"/>
</dbReference>
<dbReference type="InterPro" id="IPR043594">
    <property type="entry name" value="HMGL"/>
</dbReference>
<dbReference type="NCBIfam" id="NF004283">
    <property type="entry name" value="PRK05692.1"/>
    <property type="match status" value="1"/>
</dbReference>
<dbReference type="GO" id="GO:0046872">
    <property type="term" value="F:metal ion binding"/>
    <property type="evidence" value="ECO:0007669"/>
    <property type="project" value="UniProtKB-KW"/>
</dbReference>
<dbReference type="PANTHER" id="PTHR42738">
    <property type="entry name" value="HYDROXYMETHYLGLUTARYL-COA LYASE"/>
    <property type="match status" value="1"/>
</dbReference>
<name>A0A1A7BDC7_9SPHN</name>
<dbReference type="PROSITE" id="PS50991">
    <property type="entry name" value="PYR_CT"/>
    <property type="match status" value="1"/>
</dbReference>
<evidence type="ECO:0000313" key="5">
    <source>
        <dbReference type="EMBL" id="OBV10499.1"/>
    </source>
</evidence>
<comment type="caution">
    <text evidence="5">The sequence shown here is derived from an EMBL/GenBank/DDBJ whole genome shotgun (WGS) entry which is preliminary data.</text>
</comment>
<evidence type="ECO:0000256" key="2">
    <source>
        <dbReference type="ARBA" id="ARBA00022723"/>
    </source>
</evidence>
<dbReference type="InterPro" id="IPR013785">
    <property type="entry name" value="Aldolase_TIM"/>
</dbReference>
<organism evidence="5 6">
    <name type="scientific">Erythrobacter dokdonensis DSW-74</name>
    <dbReference type="NCBI Taxonomy" id="1300349"/>
    <lineage>
        <taxon>Bacteria</taxon>
        <taxon>Pseudomonadati</taxon>
        <taxon>Pseudomonadota</taxon>
        <taxon>Alphaproteobacteria</taxon>
        <taxon>Sphingomonadales</taxon>
        <taxon>Erythrobacteraceae</taxon>
        <taxon>Erythrobacter/Porphyrobacter group</taxon>
        <taxon>Erythrobacter</taxon>
    </lineage>
</organism>
<evidence type="ECO:0000259" key="4">
    <source>
        <dbReference type="PROSITE" id="PS50991"/>
    </source>
</evidence>
<dbReference type="SUPFAM" id="SSF51569">
    <property type="entry name" value="Aldolase"/>
    <property type="match status" value="1"/>
</dbReference>
<dbReference type="RefSeq" id="WP_068865412.1">
    <property type="nucleotide sequence ID" value="NZ_LZYB01000006.1"/>
</dbReference>
<evidence type="ECO:0000256" key="1">
    <source>
        <dbReference type="ARBA" id="ARBA00009405"/>
    </source>
</evidence>
<reference evidence="5 6" key="1">
    <citation type="submission" date="2016-06" db="EMBL/GenBank/DDBJ databases">
        <title>Genome sequence of Porphyrobacter dokdonensis DSW-74.</title>
        <authorList>
            <person name="Kim J.F."/>
            <person name="Song J.Y."/>
        </authorList>
    </citation>
    <scope>NUCLEOTIDE SEQUENCE [LARGE SCALE GENOMIC DNA]</scope>
    <source>
        <strain evidence="5 6">DSW-74</strain>
    </source>
</reference>
<dbReference type="Proteomes" id="UP000092484">
    <property type="component" value="Unassembled WGS sequence"/>
</dbReference>
<dbReference type="PATRIC" id="fig|1300349.4.peg.2451"/>
<proteinExistence type="inferred from homology"/>
<keyword evidence="3 5" id="KW-0456">Lyase</keyword>
<evidence type="ECO:0000256" key="3">
    <source>
        <dbReference type="ARBA" id="ARBA00023239"/>
    </source>
</evidence>
<comment type="similarity">
    <text evidence="1">Belongs to the HMG-CoA lyase family.</text>
</comment>
<dbReference type="STRING" id="1300349.I603_2461"/>
<dbReference type="Pfam" id="PF00682">
    <property type="entry name" value="HMGL-like"/>
    <property type="match status" value="1"/>
</dbReference>
<dbReference type="PANTHER" id="PTHR42738:SF7">
    <property type="entry name" value="HYDROXYMETHYLGLUTARYL-COA LYASE"/>
    <property type="match status" value="1"/>
</dbReference>
<keyword evidence="6" id="KW-1185">Reference proteome</keyword>
<dbReference type="EMBL" id="LZYB01000006">
    <property type="protein sequence ID" value="OBV10499.1"/>
    <property type="molecule type" value="Genomic_DNA"/>
</dbReference>
<keyword evidence="2" id="KW-0479">Metal-binding</keyword>
<dbReference type="Gene3D" id="3.20.20.70">
    <property type="entry name" value="Aldolase class I"/>
    <property type="match status" value="1"/>
</dbReference>
<dbReference type="GO" id="GO:0006552">
    <property type="term" value="P:L-leucine catabolic process"/>
    <property type="evidence" value="ECO:0007669"/>
    <property type="project" value="TreeGrafter"/>
</dbReference>
<dbReference type="AlphaFoldDB" id="A0A1A7BDC7"/>
<accession>A0A1A7BDC7</accession>
<evidence type="ECO:0000313" key="6">
    <source>
        <dbReference type="Proteomes" id="UP000092484"/>
    </source>
</evidence>